<evidence type="ECO:0000256" key="2">
    <source>
        <dbReference type="ARBA" id="ARBA00022525"/>
    </source>
</evidence>
<keyword evidence="6" id="KW-0130">Cell adhesion</keyword>
<accession>A0A210Q3V1</accession>
<evidence type="ECO:0000256" key="1">
    <source>
        <dbReference type="ARBA" id="ARBA00004498"/>
    </source>
</evidence>
<evidence type="ECO:0000256" key="3">
    <source>
        <dbReference type="ARBA" id="ARBA00022530"/>
    </source>
</evidence>
<dbReference type="PANTHER" id="PTHR24020:SF20">
    <property type="entry name" value="PH DOMAIN-CONTAINING PROTEIN"/>
    <property type="match status" value="1"/>
</dbReference>
<dbReference type="InterPro" id="IPR002035">
    <property type="entry name" value="VWF_A"/>
</dbReference>
<evidence type="ECO:0000256" key="7">
    <source>
        <dbReference type="ARBA" id="ARBA00023119"/>
    </source>
</evidence>
<dbReference type="Pfam" id="PF00092">
    <property type="entry name" value="VWA"/>
    <property type="match status" value="3"/>
</dbReference>
<dbReference type="PANTHER" id="PTHR24020">
    <property type="entry name" value="COLLAGEN ALPHA"/>
    <property type="match status" value="1"/>
</dbReference>
<feature type="region of interest" description="Disordered" evidence="8">
    <location>
        <begin position="424"/>
        <end position="473"/>
    </location>
</feature>
<evidence type="ECO:0000313" key="11">
    <source>
        <dbReference type="EMBL" id="OWF43421.1"/>
    </source>
</evidence>
<dbReference type="Proteomes" id="UP000242188">
    <property type="component" value="Unassembled WGS sequence"/>
</dbReference>
<dbReference type="SMART" id="SM00327">
    <property type="entry name" value="VWA"/>
    <property type="match status" value="3"/>
</dbReference>
<organism evidence="11 12">
    <name type="scientific">Mizuhopecten yessoensis</name>
    <name type="common">Japanese scallop</name>
    <name type="synonym">Patinopecten yessoensis</name>
    <dbReference type="NCBI Taxonomy" id="6573"/>
    <lineage>
        <taxon>Eukaryota</taxon>
        <taxon>Metazoa</taxon>
        <taxon>Spiralia</taxon>
        <taxon>Lophotrochozoa</taxon>
        <taxon>Mollusca</taxon>
        <taxon>Bivalvia</taxon>
        <taxon>Autobranchia</taxon>
        <taxon>Pteriomorphia</taxon>
        <taxon>Pectinida</taxon>
        <taxon>Pectinoidea</taxon>
        <taxon>Pectinidae</taxon>
        <taxon>Mizuhopecten</taxon>
    </lineage>
</organism>
<dbReference type="AlphaFoldDB" id="A0A210Q3V1"/>
<dbReference type="GO" id="GO:0007155">
    <property type="term" value="P:cell adhesion"/>
    <property type="evidence" value="ECO:0007669"/>
    <property type="project" value="UniProtKB-KW"/>
</dbReference>
<keyword evidence="3" id="KW-0272">Extracellular matrix</keyword>
<evidence type="ECO:0000256" key="4">
    <source>
        <dbReference type="ARBA" id="ARBA00022729"/>
    </source>
</evidence>
<keyword evidence="2" id="KW-0964">Secreted</keyword>
<keyword evidence="4 9" id="KW-0732">Signal</keyword>
<dbReference type="PRINTS" id="PR00453">
    <property type="entry name" value="VWFADOMAIN"/>
</dbReference>
<dbReference type="SUPFAM" id="SSF53300">
    <property type="entry name" value="vWA-like"/>
    <property type="match status" value="3"/>
</dbReference>
<gene>
    <name evidence="11" type="ORF">KP79_PYT24169</name>
</gene>
<protein>
    <submittedName>
        <fullName evidence="11">Collagen alpha-3(VI) chain</fullName>
    </submittedName>
</protein>
<feature type="domain" description="VWFA" evidence="10">
    <location>
        <begin position="489"/>
        <end position="662"/>
    </location>
</feature>
<feature type="domain" description="VWFA" evidence="10">
    <location>
        <begin position="242"/>
        <end position="417"/>
    </location>
</feature>
<dbReference type="Gene3D" id="3.40.50.410">
    <property type="entry name" value="von Willebrand factor, type A domain"/>
    <property type="match status" value="3"/>
</dbReference>
<dbReference type="PROSITE" id="PS50234">
    <property type="entry name" value="VWFA"/>
    <property type="match status" value="3"/>
</dbReference>
<reference evidence="11 12" key="1">
    <citation type="journal article" date="2017" name="Nat. Ecol. Evol.">
        <title>Scallop genome provides insights into evolution of bilaterian karyotype and development.</title>
        <authorList>
            <person name="Wang S."/>
            <person name="Zhang J."/>
            <person name="Jiao W."/>
            <person name="Li J."/>
            <person name="Xun X."/>
            <person name="Sun Y."/>
            <person name="Guo X."/>
            <person name="Huan P."/>
            <person name="Dong B."/>
            <person name="Zhang L."/>
            <person name="Hu X."/>
            <person name="Sun X."/>
            <person name="Wang J."/>
            <person name="Zhao C."/>
            <person name="Wang Y."/>
            <person name="Wang D."/>
            <person name="Huang X."/>
            <person name="Wang R."/>
            <person name="Lv J."/>
            <person name="Li Y."/>
            <person name="Zhang Z."/>
            <person name="Liu B."/>
            <person name="Lu W."/>
            <person name="Hui Y."/>
            <person name="Liang J."/>
            <person name="Zhou Z."/>
            <person name="Hou R."/>
            <person name="Li X."/>
            <person name="Liu Y."/>
            <person name="Li H."/>
            <person name="Ning X."/>
            <person name="Lin Y."/>
            <person name="Zhao L."/>
            <person name="Xing Q."/>
            <person name="Dou J."/>
            <person name="Li Y."/>
            <person name="Mao J."/>
            <person name="Guo H."/>
            <person name="Dou H."/>
            <person name="Li T."/>
            <person name="Mu C."/>
            <person name="Jiang W."/>
            <person name="Fu Q."/>
            <person name="Fu X."/>
            <person name="Miao Y."/>
            <person name="Liu J."/>
            <person name="Yu Q."/>
            <person name="Li R."/>
            <person name="Liao H."/>
            <person name="Li X."/>
            <person name="Kong Y."/>
            <person name="Jiang Z."/>
            <person name="Chourrout D."/>
            <person name="Li R."/>
            <person name="Bao Z."/>
        </authorList>
    </citation>
    <scope>NUCLEOTIDE SEQUENCE [LARGE SCALE GENOMIC DNA]</scope>
    <source>
        <strain evidence="11 12">PY_sf001</strain>
    </source>
</reference>
<dbReference type="CDD" id="cd01472">
    <property type="entry name" value="vWA_collagen"/>
    <property type="match status" value="3"/>
</dbReference>
<dbReference type="EMBL" id="NEDP02005106">
    <property type="protein sequence ID" value="OWF43421.1"/>
    <property type="molecule type" value="Genomic_DNA"/>
</dbReference>
<sequence>MVAMAPLRSLVCLLVLCFSTAQETTVVPGCYIRQADIVFLLDSSNSEGAANFEKQKDFVSTFANSLVIGPDDIQLSVVTFESSIHNQFNLDTYENKTDLLDAIKNVSFIAGNTLTEKALNFVRTVSFTNSSGDRENVDNILVVLTDGHSTDRNSTLDEAEMLRNTSTKVITIGIGADIDASELTAIASDPSNAFTVPDFDALSGIQNSISAQACVKIVPTTTPEPTTIPTTTEPPCFNRVADIVFLLDSSNSEGAEKFELQKNFVRNFVTRFVPKLGSDGVQISAVAFESNVHNAFDLNEYENETDILDAIKNITFTPGNTLTDQALRFVREHSFTNTSGDRPEANNILVVLTDGQSTDRNQTEVEANSLHSTDTKVIAIGIGAGVDDTELGEIASQAGLVFTVPDFKALSTIESQIGRSACATLPPTTTTTATTTTTTPTTTTTTPTTTTTTTTPAPTTSTENPRTTAPITAPTIPSLPVPCAYKKVDMIFLLDTSNSEGPSNFAIQKNFVYNVAQNFDIGLDAVRVGVVTFASNVFNQFNLSTYDSRGEVLQAISKVPFTPGNTITEAALKFVREESFTPEAGDRPDVGNVLVVLTDGQSTDENETIAEAAALHNTSTKVISIGIGAGVNAAEVTQIASDPSLAYTVADFNALKGIQVEVEKSACVDAIVCEDMEDCESMGKAVCKRFDGWARRNCAKYCEYCKLPQ</sequence>
<evidence type="ECO:0000256" key="9">
    <source>
        <dbReference type="SAM" id="SignalP"/>
    </source>
</evidence>
<dbReference type="InterPro" id="IPR036465">
    <property type="entry name" value="vWFA_dom_sf"/>
</dbReference>
<name>A0A210Q3V1_MIZYE</name>
<feature type="chain" id="PRO_5012916663" evidence="9">
    <location>
        <begin position="22"/>
        <end position="709"/>
    </location>
</feature>
<evidence type="ECO:0000256" key="8">
    <source>
        <dbReference type="SAM" id="MobiDB-lite"/>
    </source>
</evidence>
<feature type="compositionally biased region" description="Low complexity" evidence="8">
    <location>
        <begin position="426"/>
        <end position="473"/>
    </location>
</feature>
<comment type="caution">
    <text evidence="11">The sequence shown here is derived from an EMBL/GenBank/DDBJ whole genome shotgun (WGS) entry which is preliminary data.</text>
</comment>
<feature type="domain" description="VWFA" evidence="10">
    <location>
        <begin position="36"/>
        <end position="209"/>
    </location>
</feature>
<keyword evidence="12" id="KW-1185">Reference proteome</keyword>
<evidence type="ECO:0000256" key="6">
    <source>
        <dbReference type="ARBA" id="ARBA00022889"/>
    </source>
</evidence>
<dbReference type="FunFam" id="3.40.50.410:FF:000003">
    <property type="entry name" value="Collagen type VI alpha 3 chain"/>
    <property type="match status" value="2"/>
</dbReference>
<dbReference type="OrthoDB" id="6132182at2759"/>
<dbReference type="GO" id="GO:0005581">
    <property type="term" value="C:collagen trimer"/>
    <property type="evidence" value="ECO:0007669"/>
    <property type="project" value="UniProtKB-KW"/>
</dbReference>
<keyword evidence="7 11" id="KW-0176">Collagen</keyword>
<keyword evidence="5" id="KW-0677">Repeat</keyword>
<comment type="subcellular location">
    <subcellularLocation>
        <location evidence="1">Secreted</location>
        <location evidence="1">Extracellular space</location>
        <location evidence="1">Extracellular matrix</location>
    </subcellularLocation>
</comment>
<evidence type="ECO:0000256" key="5">
    <source>
        <dbReference type="ARBA" id="ARBA00022737"/>
    </source>
</evidence>
<feature type="signal peptide" evidence="9">
    <location>
        <begin position="1"/>
        <end position="21"/>
    </location>
</feature>
<dbReference type="InterPro" id="IPR050525">
    <property type="entry name" value="ECM_Assembly_Org"/>
</dbReference>
<evidence type="ECO:0000313" key="12">
    <source>
        <dbReference type="Proteomes" id="UP000242188"/>
    </source>
</evidence>
<proteinExistence type="predicted"/>
<evidence type="ECO:0000259" key="10">
    <source>
        <dbReference type="PROSITE" id="PS50234"/>
    </source>
</evidence>